<dbReference type="Proteomes" id="UP001596997">
    <property type="component" value="Unassembled WGS sequence"/>
</dbReference>
<dbReference type="InterPro" id="IPR008334">
    <property type="entry name" value="5'-Nucleotdase_C"/>
</dbReference>
<sequence>MKIKQIVIIATFCFLISCKEEGKQKLYQIKANQEAIDSTITDNVKIDSFISPFKKRLNDELDSPLAYAKADLTKTDGELVSSLGNLMADICYLQAQPVFKKRTDKIIDFVLLNHGGIRAPIPKGPITARNAFEVMPFENELVVVELSGVKTKELLTYLATEKKAHPVGNMSLKISREKNVFSEVMINNQPFKENHNYYVLTSDYLQQGGDNMKFFANPVNLHKLDYKLRNALIDYFKNGDHISPNLNKRLQYAE</sequence>
<proteinExistence type="predicted"/>
<evidence type="ECO:0000313" key="3">
    <source>
        <dbReference type="Proteomes" id="UP001596997"/>
    </source>
</evidence>
<gene>
    <name evidence="2" type="ORF">ACFQ1O_02025</name>
</gene>
<dbReference type="InterPro" id="IPR006179">
    <property type="entry name" value="5_nucleotidase/apyrase"/>
</dbReference>
<dbReference type="SUPFAM" id="SSF55816">
    <property type="entry name" value="5'-nucleotidase (syn. UDP-sugar hydrolase), C-terminal domain"/>
    <property type="match status" value="1"/>
</dbReference>
<reference evidence="3" key="1">
    <citation type="journal article" date="2019" name="Int. J. Syst. Evol. Microbiol.">
        <title>The Global Catalogue of Microorganisms (GCM) 10K type strain sequencing project: providing services to taxonomists for standard genome sequencing and annotation.</title>
        <authorList>
            <consortium name="The Broad Institute Genomics Platform"/>
            <consortium name="The Broad Institute Genome Sequencing Center for Infectious Disease"/>
            <person name="Wu L."/>
            <person name="Ma J."/>
        </authorList>
    </citation>
    <scope>NUCLEOTIDE SEQUENCE [LARGE SCALE GENOMIC DNA]</scope>
    <source>
        <strain evidence="3">CCUG 62114</strain>
    </source>
</reference>
<dbReference type="Pfam" id="PF02872">
    <property type="entry name" value="5_nucleotid_C"/>
    <property type="match status" value="1"/>
</dbReference>
<dbReference type="EMBL" id="JBHTJM010000002">
    <property type="protein sequence ID" value="MFD0962778.1"/>
    <property type="molecule type" value="Genomic_DNA"/>
</dbReference>
<dbReference type="RefSeq" id="WP_377712786.1">
    <property type="nucleotide sequence ID" value="NZ_JBHTJM010000002.1"/>
</dbReference>
<dbReference type="PANTHER" id="PTHR11575">
    <property type="entry name" value="5'-NUCLEOTIDASE-RELATED"/>
    <property type="match status" value="1"/>
</dbReference>
<evidence type="ECO:0000313" key="2">
    <source>
        <dbReference type="EMBL" id="MFD0962778.1"/>
    </source>
</evidence>
<accession>A0ABW3HZ06</accession>
<name>A0ABW3HZ06_9FLAO</name>
<dbReference type="PROSITE" id="PS51257">
    <property type="entry name" value="PROKAR_LIPOPROTEIN"/>
    <property type="match status" value="1"/>
</dbReference>
<protein>
    <submittedName>
        <fullName evidence="2">5'-nucleotidase C-terminal domain-containing protein</fullName>
    </submittedName>
</protein>
<comment type="caution">
    <text evidence="2">The sequence shown here is derived from an EMBL/GenBank/DDBJ whole genome shotgun (WGS) entry which is preliminary data.</text>
</comment>
<feature type="domain" description="5'-Nucleotidase C-terminal" evidence="1">
    <location>
        <begin position="80"/>
        <end position="216"/>
    </location>
</feature>
<keyword evidence="3" id="KW-1185">Reference proteome</keyword>
<dbReference type="PANTHER" id="PTHR11575:SF24">
    <property type="entry name" value="5'-NUCLEOTIDASE"/>
    <property type="match status" value="1"/>
</dbReference>
<dbReference type="InterPro" id="IPR036907">
    <property type="entry name" value="5'-Nucleotdase_C_sf"/>
</dbReference>
<organism evidence="2 3">
    <name type="scientific">Pseudofulvibacter geojedonensis</name>
    <dbReference type="NCBI Taxonomy" id="1123758"/>
    <lineage>
        <taxon>Bacteria</taxon>
        <taxon>Pseudomonadati</taxon>
        <taxon>Bacteroidota</taxon>
        <taxon>Flavobacteriia</taxon>
        <taxon>Flavobacteriales</taxon>
        <taxon>Flavobacteriaceae</taxon>
        <taxon>Pseudofulvibacter</taxon>
    </lineage>
</organism>
<dbReference type="Gene3D" id="3.90.780.10">
    <property type="entry name" value="5'-Nucleotidase, C-terminal domain"/>
    <property type="match status" value="1"/>
</dbReference>
<evidence type="ECO:0000259" key="1">
    <source>
        <dbReference type="Pfam" id="PF02872"/>
    </source>
</evidence>
<dbReference type="PRINTS" id="PR01607">
    <property type="entry name" value="APYRASEFAMLY"/>
</dbReference>